<dbReference type="KEGG" id="nml:Namu_0945"/>
<dbReference type="PANTHER" id="PTHR33204:SF36">
    <property type="entry name" value="TRANSCRIPTIONAL REGULATORY PROTEIN"/>
    <property type="match status" value="1"/>
</dbReference>
<dbReference type="InterPro" id="IPR002577">
    <property type="entry name" value="HTH_HxlR"/>
</dbReference>
<gene>
    <name evidence="5" type="ordered locus">Namu_0945</name>
</gene>
<evidence type="ECO:0000256" key="3">
    <source>
        <dbReference type="ARBA" id="ARBA00023163"/>
    </source>
</evidence>
<dbReference type="Proteomes" id="UP000002218">
    <property type="component" value="Chromosome"/>
</dbReference>
<keyword evidence="2" id="KW-0238">DNA-binding</keyword>
<sequence length="160" mass="18257">MSAPEALQWSVDNCTIQRSLDVMGDRWSLIVLREVFQGIRRFDDMTLRTAIPRQVLTDRLRRLVDDGVLRRVPYRVPGQRERHEYRLTDKGLDLYPVLIALQEWGNRYLADEAGPPVEFAHRDCGEPVRLVLRCAAGHDLDTSRAVAGRLGPGAVRREPA</sequence>
<keyword evidence="1" id="KW-0805">Transcription regulation</keyword>
<dbReference type="Gene3D" id="1.10.10.10">
    <property type="entry name" value="Winged helix-like DNA-binding domain superfamily/Winged helix DNA-binding domain"/>
    <property type="match status" value="1"/>
</dbReference>
<keyword evidence="3" id="KW-0804">Transcription</keyword>
<feature type="domain" description="HTH hxlR-type" evidence="4">
    <location>
        <begin position="14"/>
        <end position="113"/>
    </location>
</feature>
<reference evidence="5 6" key="2">
    <citation type="journal article" date="2010" name="Stand. Genomic Sci.">
        <title>Complete genome sequence of Nakamurella multipartita type strain (Y-104).</title>
        <authorList>
            <person name="Tice H."/>
            <person name="Mayilraj S."/>
            <person name="Sims D."/>
            <person name="Lapidus A."/>
            <person name="Nolan M."/>
            <person name="Lucas S."/>
            <person name="Glavina Del Rio T."/>
            <person name="Copeland A."/>
            <person name="Cheng J.F."/>
            <person name="Meincke L."/>
            <person name="Bruce D."/>
            <person name="Goodwin L."/>
            <person name="Pitluck S."/>
            <person name="Ivanova N."/>
            <person name="Mavromatis K."/>
            <person name="Ovchinnikova G."/>
            <person name="Pati A."/>
            <person name="Chen A."/>
            <person name="Palaniappan K."/>
            <person name="Land M."/>
            <person name="Hauser L."/>
            <person name="Chang Y.J."/>
            <person name="Jeffries C.D."/>
            <person name="Detter J.C."/>
            <person name="Brettin T."/>
            <person name="Rohde M."/>
            <person name="Goker M."/>
            <person name="Bristow J."/>
            <person name="Eisen J.A."/>
            <person name="Markowitz V."/>
            <person name="Hugenholtz P."/>
            <person name="Kyrpides N.C."/>
            <person name="Klenk H.P."/>
            <person name="Chen F."/>
        </authorList>
    </citation>
    <scope>NUCLEOTIDE SEQUENCE [LARGE SCALE GENOMIC DNA]</scope>
    <source>
        <strain evidence="6">ATCC 700099 / DSM 44233 / CIP 104796 / JCM 9543 / NBRC 105858 / Y-104</strain>
    </source>
</reference>
<name>C8XAJ0_NAKMY</name>
<evidence type="ECO:0000313" key="5">
    <source>
        <dbReference type="EMBL" id="ACV77355.1"/>
    </source>
</evidence>
<proteinExistence type="predicted"/>
<dbReference type="InterPro" id="IPR036390">
    <property type="entry name" value="WH_DNA-bd_sf"/>
</dbReference>
<dbReference type="OrthoDB" id="9792527at2"/>
<protein>
    <submittedName>
        <fullName evidence="5">Transcriptional regulator, HxlR family</fullName>
    </submittedName>
</protein>
<dbReference type="InterPro" id="IPR036388">
    <property type="entry name" value="WH-like_DNA-bd_sf"/>
</dbReference>
<evidence type="ECO:0000259" key="4">
    <source>
        <dbReference type="PROSITE" id="PS51118"/>
    </source>
</evidence>
<reference evidence="6" key="1">
    <citation type="submission" date="2009-09" db="EMBL/GenBank/DDBJ databases">
        <title>The complete genome of Nakamurella multipartita DSM 44233.</title>
        <authorList>
            <consortium name="US DOE Joint Genome Institute (JGI-PGF)"/>
            <person name="Lucas S."/>
            <person name="Copeland A."/>
            <person name="Lapidus A."/>
            <person name="Glavina del Rio T."/>
            <person name="Dalin E."/>
            <person name="Tice H."/>
            <person name="Bruce D."/>
            <person name="Goodwin L."/>
            <person name="Pitluck S."/>
            <person name="Kyrpides N."/>
            <person name="Mavromatis K."/>
            <person name="Ivanova N."/>
            <person name="Ovchinnikova G."/>
            <person name="Sims D."/>
            <person name="Meincke L."/>
            <person name="Brettin T."/>
            <person name="Detter J.C."/>
            <person name="Han C."/>
            <person name="Larimer F."/>
            <person name="Land M."/>
            <person name="Hauser L."/>
            <person name="Markowitz V."/>
            <person name="Cheng J.-F."/>
            <person name="Hugenholtz P."/>
            <person name="Woyke T."/>
            <person name="Wu D."/>
            <person name="Klenk H.-P."/>
            <person name="Eisen J.A."/>
        </authorList>
    </citation>
    <scope>NUCLEOTIDE SEQUENCE [LARGE SCALE GENOMIC DNA]</scope>
    <source>
        <strain evidence="6">ATCC 700099 / DSM 44233 / CIP 104796 / JCM 9543 / NBRC 105858 / Y-104</strain>
    </source>
</reference>
<accession>C8XAJ0</accession>
<dbReference type="PROSITE" id="PS51118">
    <property type="entry name" value="HTH_HXLR"/>
    <property type="match status" value="1"/>
</dbReference>
<dbReference type="PANTHER" id="PTHR33204">
    <property type="entry name" value="TRANSCRIPTIONAL REGULATOR, MARR FAMILY"/>
    <property type="match status" value="1"/>
</dbReference>
<dbReference type="STRING" id="479431.Namu_0945"/>
<dbReference type="InParanoid" id="C8XAJ0"/>
<dbReference type="Pfam" id="PF01638">
    <property type="entry name" value="HxlR"/>
    <property type="match status" value="1"/>
</dbReference>
<keyword evidence="6" id="KW-1185">Reference proteome</keyword>
<dbReference type="SUPFAM" id="SSF46785">
    <property type="entry name" value="Winged helix' DNA-binding domain"/>
    <property type="match status" value="1"/>
</dbReference>
<dbReference type="FunCoup" id="C8XAJ0">
    <property type="interactions" value="4"/>
</dbReference>
<evidence type="ECO:0000256" key="1">
    <source>
        <dbReference type="ARBA" id="ARBA00023015"/>
    </source>
</evidence>
<dbReference type="eggNOG" id="COG1733">
    <property type="taxonomic scope" value="Bacteria"/>
</dbReference>
<evidence type="ECO:0000256" key="2">
    <source>
        <dbReference type="ARBA" id="ARBA00023125"/>
    </source>
</evidence>
<dbReference type="HOGENOM" id="CLU_111585_0_1_11"/>
<evidence type="ECO:0000313" key="6">
    <source>
        <dbReference type="Proteomes" id="UP000002218"/>
    </source>
</evidence>
<dbReference type="AlphaFoldDB" id="C8XAJ0"/>
<dbReference type="GO" id="GO:0003677">
    <property type="term" value="F:DNA binding"/>
    <property type="evidence" value="ECO:0007669"/>
    <property type="project" value="UniProtKB-KW"/>
</dbReference>
<dbReference type="EMBL" id="CP001737">
    <property type="protein sequence ID" value="ACV77355.1"/>
    <property type="molecule type" value="Genomic_DNA"/>
</dbReference>
<dbReference type="RefSeq" id="WP_015746269.1">
    <property type="nucleotide sequence ID" value="NC_013235.1"/>
</dbReference>
<organism evidence="5 6">
    <name type="scientific">Nakamurella multipartita (strain ATCC 700099 / DSM 44233 / CIP 104796 / JCM 9543 / NBRC 105858 / Y-104)</name>
    <name type="common">Microsphaera multipartita</name>
    <dbReference type="NCBI Taxonomy" id="479431"/>
    <lineage>
        <taxon>Bacteria</taxon>
        <taxon>Bacillati</taxon>
        <taxon>Actinomycetota</taxon>
        <taxon>Actinomycetes</taxon>
        <taxon>Nakamurellales</taxon>
        <taxon>Nakamurellaceae</taxon>
        <taxon>Nakamurella</taxon>
    </lineage>
</organism>